<dbReference type="AlphaFoldDB" id="A0AAD8Q6G2"/>
<evidence type="ECO:0000313" key="2">
    <source>
        <dbReference type="Proteomes" id="UP001230504"/>
    </source>
</evidence>
<name>A0AAD8Q6G2_9PEZI</name>
<protein>
    <submittedName>
        <fullName evidence="1">Uncharacterized protein</fullName>
    </submittedName>
</protein>
<accession>A0AAD8Q6G2</accession>
<keyword evidence="2" id="KW-1185">Reference proteome</keyword>
<evidence type="ECO:0000313" key="1">
    <source>
        <dbReference type="EMBL" id="KAK1596805.1"/>
    </source>
</evidence>
<dbReference type="GeneID" id="85448712"/>
<gene>
    <name evidence="1" type="ORF">LY79DRAFT_676843</name>
</gene>
<dbReference type="EMBL" id="JAHLJV010000010">
    <property type="protein sequence ID" value="KAK1596805.1"/>
    <property type="molecule type" value="Genomic_DNA"/>
</dbReference>
<organism evidence="1 2">
    <name type="scientific">Colletotrichum navitas</name>
    <dbReference type="NCBI Taxonomy" id="681940"/>
    <lineage>
        <taxon>Eukaryota</taxon>
        <taxon>Fungi</taxon>
        <taxon>Dikarya</taxon>
        <taxon>Ascomycota</taxon>
        <taxon>Pezizomycotina</taxon>
        <taxon>Sordariomycetes</taxon>
        <taxon>Hypocreomycetidae</taxon>
        <taxon>Glomerellales</taxon>
        <taxon>Glomerellaceae</taxon>
        <taxon>Colletotrichum</taxon>
        <taxon>Colletotrichum graminicola species complex</taxon>
    </lineage>
</organism>
<dbReference type="Proteomes" id="UP001230504">
    <property type="component" value="Unassembled WGS sequence"/>
</dbReference>
<reference evidence="1" key="1">
    <citation type="submission" date="2021-06" db="EMBL/GenBank/DDBJ databases">
        <title>Comparative genomics, transcriptomics and evolutionary studies reveal genomic signatures of adaptation to plant cell wall in hemibiotrophic fungi.</title>
        <authorList>
            <consortium name="DOE Joint Genome Institute"/>
            <person name="Baroncelli R."/>
            <person name="Diaz J.F."/>
            <person name="Benocci T."/>
            <person name="Peng M."/>
            <person name="Battaglia E."/>
            <person name="Haridas S."/>
            <person name="Andreopoulos W."/>
            <person name="Labutti K."/>
            <person name="Pangilinan J."/>
            <person name="Floch G.L."/>
            <person name="Makela M.R."/>
            <person name="Henrissat B."/>
            <person name="Grigoriev I.V."/>
            <person name="Crouch J.A."/>
            <person name="De Vries R.P."/>
            <person name="Sukno S.A."/>
            <person name="Thon M.R."/>
        </authorList>
    </citation>
    <scope>NUCLEOTIDE SEQUENCE</scope>
    <source>
        <strain evidence="1">CBS 125086</strain>
    </source>
</reference>
<comment type="caution">
    <text evidence="1">The sequence shown here is derived from an EMBL/GenBank/DDBJ whole genome shotgun (WGS) entry which is preliminary data.</text>
</comment>
<dbReference type="RefSeq" id="XP_060417642.1">
    <property type="nucleotide sequence ID" value="XM_060564472.1"/>
</dbReference>
<sequence length="257" mass="27750">MSSTRARADASLEAADAVLCCAWLEEKSEVSSRVEFGTSFICLPGQRGDLDLIRQRPGYNIQERQLYLYPSRSWVTSGETEQNGNLYATTKSLRLIKVGCGRRNGAVEGGKAGDRYMTVHRVWRDEQLAHALCASAGKNSLNSSVLRYGAVIKAQNGSTSSLSAWAGGGRSSGEDVQGHFFLAGLELAGCKTGSRNRRQAMAELSSMQGLARLGQRRAPAAWSGMAVASGLLCHPKLLRGKDPTASVRAKARSRQER</sequence>
<proteinExistence type="predicted"/>